<evidence type="ECO:0000313" key="2">
    <source>
        <dbReference type="Proteomes" id="UP000647339"/>
    </source>
</evidence>
<gene>
    <name evidence="1" type="ORF">GCM10011339_16660</name>
</gene>
<dbReference type="Gene3D" id="3.30.70.100">
    <property type="match status" value="1"/>
</dbReference>
<proteinExistence type="predicted"/>
<dbReference type="Proteomes" id="UP000647339">
    <property type="component" value="Unassembled WGS sequence"/>
</dbReference>
<sequence>MSKRYTMALDLKNDPTLIAEYEKYHQAVWPEIQKSIRQAGIHMMEIYRWENRLFMIMETDDTFSFDQKAKMDAANPKVQEWEDLMWTYQQGLPGVAEGEKWQVMKKIFEL</sequence>
<protein>
    <recommendedName>
        <fullName evidence="3">L-rhamnose mutarotase</fullName>
    </recommendedName>
</protein>
<organism evidence="1 2">
    <name type="scientific">Echinicola rosea</name>
    <dbReference type="NCBI Taxonomy" id="1807691"/>
    <lineage>
        <taxon>Bacteria</taxon>
        <taxon>Pseudomonadati</taxon>
        <taxon>Bacteroidota</taxon>
        <taxon>Cytophagia</taxon>
        <taxon>Cytophagales</taxon>
        <taxon>Cyclobacteriaceae</taxon>
        <taxon>Echinicola</taxon>
    </lineage>
</organism>
<dbReference type="PANTHER" id="PTHR43239">
    <property type="entry name" value="UPF0734 PROTEIN DDB_G0273871/DDB_G0273177"/>
    <property type="match status" value="1"/>
</dbReference>
<dbReference type="Pfam" id="PF05336">
    <property type="entry name" value="rhaM"/>
    <property type="match status" value="1"/>
</dbReference>
<dbReference type="InterPro" id="IPR008000">
    <property type="entry name" value="Rham/fucose_mutarotase"/>
</dbReference>
<evidence type="ECO:0000313" key="1">
    <source>
        <dbReference type="EMBL" id="GGF29082.1"/>
    </source>
</evidence>
<comment type="caution">
    <text evidence="1">The sequence shown here is derived from an EMBL/GenBank/DDBJ whole genome shotgun (WGS) entry which is preliminary data.</text>
</comment>
<name>A0ABQ1UXK4_9BACT</name>
<dbReference type="SUPFAM" id="SSF54909">
    <property type="entry name" value="Dimeric alpha+beta barrel"/>
    <property type="match status" value="1"/>
</dbReference>
<dbReference type="InterPro" id="IPR052996">
    <property type="entry name" value="Carb_Metab_Mutarotase"/>
</dbReference>
<dbReference type="EMBL" id="BMIU01000007">
    <property type="protein sequence ID" value="GGF29082.1"/>
    <property type="molecule type" value="Genomic_DNA"/>
</dbReference>
<reference evidence="2" key="1">
    <citation type="journal article" date="2019" name="Int. J. Syst. Evol. Microbiol.">
        <title>The Global Catalogue of Microorganisms (GCM) 10K type strain sequencing project: providing services to taxonomists for standard genome sequencing and annotation.</title>
        <authorList>
            <consortium name="The Broad Institute Genomics Platform"/>
            <consortium name="The Broad Institute Genome Sequencing Center for Infectious Disease"/>
            <person name="Wu L."/>
            <person name="Ma J."/>
        </authorList>
    </citation>
    <scope>NUCLEOTIDE SEQUENCE [LARGE SCALE GENOMIC DNA]</scope>
    <source>
        <strain evidence="2">CGMCC 1.15407</strain>
    </source>
</reference>
<dbReference type="PANTHER" id="PTHR43239:SF1">
    <property type="entry name" value="UPF0734 PROTEIN DDB_G0273871_DDB_G0273177"/>
    <property type="match status" value="1"/>
</dbReference>
<evidence type="ECO:0008006" key="3">
    <source>
        <dbReference type="Google" id="ProtNLM"/>
    </source>
</evidence>
<dbReference type="InterPro" id="IPR011008">
    <property type="entry name" value="Dimeric_a/b-barrel"/>
</dbReference>
<keyword evidence="2" id="KW-1185">Reference proteome</keyword>
<dbReference type="RefSeq" id="WP_137403228.1">
    <property type="nucleotide sequence ID" value="NZ_BMIU01000007.1"/>
</dbReference>
<accession>A0ABQ1UXK4</accession>